<dbReference type="Proteomes" id="UP000011777">
    <property type="component" value="Unassembled WGS sequence"/>
</dbReference>
<dbReference type="SUPFAM" id="SSF47954">
    <property type="entry name" value="Cyclin-like"/>
    <property type="match status" value="1"/>
</dbReference>
<dbReference type="OMA" id="ENWCNIL"/>
<organism evidence="3 4">
    <name type="scientific">Candida maltosa (strain Xu316)</name>
    <name type="common">Yeast</name>
    <dbReference type="NCBI Taxonomy" id="1245528"/>
    <lineage>
        <taxon>Eukaryota</taxon>
        <taxon>Fungi</taxon>
        <taxon>Dikarya</taxon>
        <taxon>Ascomycota</taxon>
        <taxon>Saccharomycotina</taxon>
        <taxon>Pichiomycetes</taxon>
        <taxon>Debaryomycetaceae</taxon>
        <taxon>Candida/Lodderomyces clade</taxon>
        <taxon>Candida</taxon>
    </lineage>
</organism>
<dbReference type="GO" id="GO:0005634">
    <property type="term" value="C:nucleus"/>
    <property type="evidence" value="ECO:0007669"/>
    <property type="project" value="TreeGrafter"/>
</dbReference>
<sequence>MMQTPFTPVVMQQQQQQQKDIQSSLALPTPPTVNQKNLSTPALPSSSSSSSSSTSSPKITLSPNHHNYYTNHLNKAQFNSILINCSINLLKIIYKKNLGDEKSIKMFIIEILRRSKTSIQTLQLACFYLFKIITKTGANEEKQEDNSSYYLDPKKLFLGLIIIASKFNQDYNYSFKSWCKICGLKEESNVKSLQKIEFEILQKLNYELSLINEKYENWCNLLLIFGYDFIKYQIINDDENKNDITIKLE</sequence>
<feature type="compositionally biased region" description="Polar residues" evidence="1">
    <location>
        <begin position="19"/>
        <end position="37"/>
    </location>
</feature>
<dbReference type="Gene3D" id="1.10.472.10">
    <property type="entry name" value="Cyclin-like"/>
    <property type="match status" value="1"/>
</dbReference>
<evidence type="ECO:0000313" key="3">
    <source>
        <dbReference type="EMBL" id="EMG47916.1"/>
    </source>
</evidence>
<evidence type="ECO:0000259" key="2">
    <source>
        <dbReference type="Pfam" id="PF00134"/>
    </source>
</evidence>
<dbReference type="AlphaFoldDB" id="M3IND4"/>
<dbReference type="GO" id="GO:0019901">
    <property type="term" value="F:protein kinase binding"/>
    <property type="evidence" value="ECO:0007669"/>
    <property type="project" value="InterPro"/>
</dbReference>
<feature type="compositionally biased region" description="Low complexity" evidence="1">
    <location>
        <begin position="38"/>
        <end position="59"/>
    </location>
</feature>
<protein>
    <submittedName>
        <fullName evidence="3">G1/s-specific cyclin, putative</fullName>
    </submittedName>
</protein>
<evidence type="ECO:0000313" key="4">
    <source>
        <dbReference type="Proteomes" id="UP000011777"/>
    </source>
</evidence>
<dbReference type="CDD" id="cd20557">
    <property type="entry name" value="CYCLIN_ScPCL1-like"/>
    <property type="match status" value="1"/>
</dbReference>
<dbReference type="STRING" id="1245528.M3IND4"/>
<dbReference type="GO" id="GO:0016538">
    <property type="term" value="F:cyclin-dependent protein serine/threonine kinase regulator activity"/>
    <property type="evidence" value="ECO:0007669"/>
    <property type="project" value="TreeGrafter"/>
</dbReference>
<comment type="caution">
    <text evidence="3">The sequence shown here is derived from an EMBL/GenBank/DDBJ whole genome shotgun (WGS) entry which is preliminary data.</text>
</comment>
<proteinExistence type="predicted"/>
<dbReference type="GO" id="GO:0000307">
    <property type="term" value="C:cyclin-dependent protein kinase holoenzyme complex"/>
    <property type="evidence" value="ECO:0007669"/>
    <property type="project" value="TreeGrafter"/>
</dbReference>
<dbReference type="InterPro" id="IPR013922">
    <property type="entry name" value="Cyclin_PHO80-like"/>
</dbReference>
<dbReference type="eggNOG" id="KOG1674">
    <property type="taxonomic scope" value="Eukaryota"/>
</dbReference>
<reference evidence="3 4" key="1">
    <citation type="submission" date="2013-02" db="EMBL/GenBank/DDBJ databases">
        <title>Genome sequence of Candida maltosa Xu316, a potential industrial strain for xylitol and ethanol production.</title>
        <authorList>
            <person name="Yu J."/>
            <person name="Wang Q."/>
            <person name="Geng X."/>
            <person name="Bao W."/>
            <person name="He P."/>
            <person name="Cai J."/>
        </authorList>
    </citation>
    <scope>NUCLEOTIDE SEQUENCE [LARGE SCALE GENOMIC DNA]</scope>
    <source>
        <strain evidence="4">Xu316</strain>
    </source>
</reference>
<dbReference type="InterPro" id="IPR006671">
    <property type="entry name" value="Cyclin_N"/>
</dbReference>
<evidence type="ECO:0000256" key="1">
    <source>
        <dbReference type="SAM" id="MobiDB-lite"/>
    </source>
</evidence>
<name>M3IND4_CANMX</name>
<dbReference type="EMBL" id="AOGT01001334">
    <property type="protein sequence ID" value="EMG47916.1"/>
    <property type="molecule type" value="Genomic_DNA"/>
</dbReference>
<feature type="region of interest" description="Disordered" evidence="1">
    <location>
        <begin position="1"/>
        <end position="59"/>
    </location>
</feature>
<dbReference type="OrthoDB" id="286814at2759"/>
<dbReference type="PANTHER" id="PTHR15615">
    <property type="match status" value="1"/>
</dbReference>
<dbReference type="Pfam" id="PF00134">
    <property type="entry name" value="Cyclin_N"/>
    <property type="match status" value="1"/>
</dbReference>
<dbReference type="HOGENOM" id="CLU_1115627_0_0_1"/>
<accession>M3IND4</accession>
<dbReference type="InterPro" id="IPR036915">
    <property type="entry name" value="Cyclin-like_sf"/>
</dbReference>
<feature type="domain" description="Cyclin N-terminal" evidence="2">
    <location>
        <begin position="105"/>
        <end position="209"/>
    </location>
</feature>
<keyword evidence="4" id="KW-1185">Reference proteome</keyword>
<dbReference type="PANTHER" id="PTHR15615:SF36">
    <property type="entry name" value="PHO85 CYCLIN-5"/>
    <property type="match status" value="1"/>
</dbReference>
<gene>
    <name evidence="3" type="ORF">G210_1614</name>
</gene>